<dbReference type="GO" id="GO:0016491">
    <property type="term" value="F:oxidoreductase activity"/>
    <property type="evidence" value="ECO:0007669"/>
    <property type="project" value="UniProtKB-KW"/>
</dbReference>
<evidence type="ECO:0000256" key="3">
    <source>
        <dbReference type="ARBA" id="ARBA00023002"/>
    </source>
</evidence>
<dbReference type="PANTHER" id="PTHR43673">
    <property type="entry name" value="NAD(P)H NITROREDUCTASE YDGI-RELATED"/>
    <property type="match status" value="1"/>
</dbReference>
<dbReference type="eggNOG" id="COG0778">
    <property type="taxonomic scope" value="Bacteria"/>
</dbReference>
<dbReference type="HOGENOM" id="CLU_070764_4_5_9"/>
<evidence type="ECO:0000313" key="5">
    <source>
        <dbReference type="EMBL" id="BAH18281.1"/>
    </source>
</evidence>
<dbReference type="Proteomes" id="UP000001383">
    <property type="component" value="Chromosome"/>
</dbReference>
<dbReference type="EMBL" id="AP009484">
    <property type="protein sequence ID" value="BAH18281.1"/>
    <property type="molecule type" value="Genomic_DNA"/>
</dbReference>
<feature type="domain" description="Nitroreductase" evidence="4">
    <location>
        <begin position="23"/>
        <end position="195"/>
    </location>
</feature>
<dbReference type="STRING" id="458233.MCCL_1574"/>
<dbReference type="InterPro" id="IPR029479">
    <property type="entry name" value="Nitroreductase"/>
</dbReference>
<gene>
    <name evidence="5" type="ordered locus">MCCL_1574</name>
</gene>
<dbReference type="PANTHER" id="PTHR43673:SF3">
    <property type="entry name" value="NAD(P)H NITROREDUCTASE YODC-RELATED"/>
    <property type="match status" value="1"/>
</dbReference>
<dbReference type="SUPFAM" id="SSF55469">
    <property type="entry name" value="FMN-dependent nitroreductase-like"/>
    <property type="match status" value="1"/>
</dbReference>
<evidence type="ECO:0000259" key="4">
    <source>
        <dbReference type="Pfam" id="PF00881"/>
    </source>
</evidence>
<accession>B9E7W3</accession>
<comment type="similarity">
    <text evidence="2">Belongs to the nitroreductase family.</text>
</comment>
<evidence type="ECO:0000313" key="6">
    <source>
        <dbReference type="Proteomes" id="UP000001383"/>
    </source>
</evidence>
<dbReference type="KEGG" id="mcl:MCCL_1574"/>
<proteinExistence type="inferred from homology"/>
<comment type="cofactor">
    <cofactor evidence="1">
        <name>FMN</name>
        <dbReference type="ChEBI" id="CHEBI:58210"/>
    </cofactor>
</comment>
<dbReference type="CDD" id="cd02137">
    <property type="entry name" value="MhqN-like"/>
    <property type="match status" value="1"/>
</dbReference>
<name>B9E7W3_MACCJ</name>
<protein>
    <recommendedName>
        <fullName evidence="4">Nitroreductase domain-containing protein</fullName>
    </recommendedName>
</protein>
<evidence type="ECO:0000256" key="1">
    <source>
        <dbReference type="ARBA" id="ARBA00001917"/>
    </source>
</evidence>
<sequence>MIYISIFRRSKMIATDIQEKLLTRRAAKQYDPAFKLSQDEILDLLDAANKAPSAWNLQHWKFMVVHSDEGKQKLLPIAFNQQQIVDASAVIVILGDKEANKNIDEICAPDIQKGRMTDEIKERLASQINNVYQNEHYAYEAAVMNSTFPAMQIMNFATLRDLGTCAIGGFNRTQLIESFNIDERYVPTMLITVGKSIKTPRETDRRDVQTITEFH</sequence>
<dbReference type="AlphaFoldDB" id="B9E7W3"/>
<keyword evidence="3" id="KW-0560">Oxidoreductase</keyword>
<organism evidence="5 6">
    <name type="scientific">Macrococcus caseolyticus (strain JCSC5402)</name>
    <name type="common">Macrococcoides caseolyticum</name>
    <dbReference type="NCBI Taxonomy" id="458233"/>
    <lineage>
        <taxon>Bacteria</taxon>
        <taxon>Bacillati</taxon>
        <taxon>Bacillota</taxon>
        <taxon>Bacilli</taxon>
        <taxon>Bacillales</taxon>
        <taxon>Staphylococcaceae</taxon>
        <taxon>Macrococcoides</taxon>
    </lineage>
</organism>
<dbReference type="Pfam" id="PF00881">
    <property type="entry name" value="Nitroreductase"/>
    <property type="match status" value="1"/>
</dbReference>
<evidence type="ECO:0000256" key="2">
    <source>
        <dbReference type="ARBA" id="ARBA00007118"/>
    </source>
</evidence>
<dbReference type="Gene3D" id="3.40.109.10">
    <property type="entry name" value="NADH Oxidase"/>
    <property type="match status" value="1"/>
</dbReference>
<reference evidence="5 6" key="1">
    <citation type="journal article" date="2009" name="J. Bacteriol.">
        <title>Complete genome sequence of Macrococcus caseolyticus strain JCSCS5402, reflecting the ancestral genome of the human-pathogenic staphylococci.</title>
        <authorList>
            <person name="Baba T."/>
            <person name="Kuwahara-Arai K."/>
            <person name="Uchiyama I."/>
            <person name="Takeuchi F."/>
            <person name="Ito T."/>
            <person name="Hiramatsu K."/>
        </authorList>
    </citation>
    <scope>NUCLEOTIDE SEQUENCE [LARGE SCALE GENOMIC DNA]</scope>
    <source>
        <strain evidence="5 6">JCSC5402</strain>
    </source>
</reference>
<dbReference type="InterPro" id="IPR000415">
    <property type="entry name" value="Nitroreductase-like"/>
</dbReference>